<organism evidence="2 3">
    <name type="scientific">Arabis nemorensis</name>
    <dbReference type="NCBI Taxonomy" id="586526"/>
    <lineage>
        <taxon>Eukaryota</taxon>
        <taxon>Viridiplantae</taxon>
        <taxon>Streptophyta</taxon>
        <taxon>Embryophyta</taxon>
        <taxon>Tracheophyta</taxon>
        <taxon>Spermatophyta</taxon>
        <taxon>Magnoliopsida</taxon>
        <taxon>eudicotyledons</taxon>
        <taxon>Gunneridae</taxon>
        <taxon>Pentapetalae</taxon>
        <taxon>rosids</taxon>
        <taxon>malvids</taxon>
        <taxon>Brassicales</taxon>
        <taxon>Brassicaceae</taxon>
        <taxon>Arabideae</taxon>
        <taxon>Arabis</taxon>
    </lineage>
</organism>
<name>A0A565AT51_9BRAS</name>
<accession>A0A565AT51</accession>
<evidence type="ECO:0000256" key="1">
    <source>
        <dbReference type="SAM" id="MobiDB-lite"/>
    </source>
</evidence>
<dbReference type="AlphaFoldDB" id="A0A565AT51"/>
<feature type="compositionally biased region" description="Low complexity" evidence="1">
    <location>
        <begin position="38"/>
        <end position="59"/>
    </location>
</feature>
<gene>
    <name evidence="2" type="ORF">ANE_LOCUS2519</name>
</gene>
<evidence type="ECO:0000313" key="2">
    <source>
        <dbReference type="EMBL" id="VVA92074.1"/>
    </source>
</evidence>
<dbReference type="EMBL" id="CABITT030000001">
    <property type="protein sequence ID" value="VVA92074.1"/>
    <property type="molecule type" value="Genomic_DNA"/>
</dbReference>
<dbReference type="Proteomes" id="UP000489600">
    <property type="component" value="Unassembled WGS sequence"/>
</dbReference>
<keyword evidence="3" id="KW-1185">Reference proteome</keyword>
<protein>
    <submittedName>
        <fullName evidence="2">Uncharacterized protein</fullName>
    </submittedName>
</protein>
<comment type="caution">
    <text evidence="2">The sequence shown here is derived from an EMBL/GenBank/DDBJ whole genome shotgun (WGS) entry which is preliminary data.</text>
</comment>
<reference evidence="2" key="1">
    <citation type="submission" date="2019-07" db="EMBL/GenBank/DDBJ databases">
        <authorList>
            <person name="Dittberner H."/>
        </authorList>
    </citation>
    <scope>NUCLEOTIDE SEQUENCE [LARGE SCALE GENOMIC DNA]</scope>
</reference>
<feature type="region of interest" description="Disordered" evidence="1">
    <location>
        <begin position="38"/>
        <end position="63"/>
    </location>
</feature>
<evidence type="ECO:0000313" key="3">
    <source>
        <dbReference type="Proteomes" id="UP000489600"/>
    </source>
</evidence>
<sequence length="111" mass="11598">MICRVIYPSVSIAILLICPWKIHKEDNSVVEAGQILPSSAQRNSSSSPTTQTPIIPKSTNKSGSDLVVAAPETAVPAKGNASSPSATQAVGESVALRGVKNQKQSLLTLFL</sequence>
<proteinExistence type="predicted"/>